<keyword evidence="6" id="KW-0547">Nucleotide-binding</keyword>
<accession>A0A814JJJ5</accession>
<dbReference type="GO" id="GO:0004749">
    <property type="term" value="F:ribose phosphate diphosphokinase activity"/>
    <property type="evidence" value="ECO:0007669"/>
    <property type="project" value="UniProtKB-EC"/>
</dbReference>
<dbReference type="GO" id="GO:0006015">
    <property type="term" value="P:5-phosphoribose 1-diphosphate biosynthetic process"/>
    <property type="evidence" value="ECO:0007669"/>
    <property type="project" value="TreeGrafter"/>
</dbReference>
<comment type="similarity">
    <text evidence="1">Belongs to the ribose-phosphate pyrophosphokinase family.</text>
</comment>
<dbReference type="Pfam" id="PF13793">
    <property type="entry name" value="Pribosyltran_N"/>
    <property type="match status" value="1"/>
</dbReference>
<dbReference type="GO" id="GO:0000287">
    <property type="term" value="F:magnesium ion binding"/>
    <property type="evidence" value="ECO:0007669"/>
    <property type="project" value="InterPro"/>
</dbReference>
<feature type="region of interest" description="Disordered" evidence="11">
    <location>
        <begin position="1"/>
        <end position="42"/>
    </location>
</feature>
<keyword evidence="9" id="KW-0460">Magnesium</keyword>
<keyword evidence="5" id="KW-0545">Nucleotide biosynthesis</keyword>
<dbReference type="NCBIfam" id="TIGR01251">
    <property type="entry name" value="ribP_PPkin"/>
    <property type="match status" value="1"/>
</dbReference>
<protein>
    <recommendedName>
        <fullName evidence="2">ribose-phosphate diphosphokinase</fullName>
        <ecNumber evidence="2">2.7.6.1</ecNumber>
    </recommendedName>
</protein>
<evidence type="ECO:0000256" key="9">
    <source>
        <dbReference type="ARBA" id="ARBA00022842"/>
    </source>
</evidence>
<sequence>MEDIHHLTINDNESNHDDENYLKTRTNSDSSQHSYHRSNRSSLCPRMPNIKVFGGSSHPELTKLICARLGLEPGRVITKKIYVEINESVRGEDVFIVQSGCGEINDNLMELLIMINACKIASASRVTAVIPCFPYARQDRKDKSRASISAKLVANMLSVAGADHIITMDLHASQIQVRFCLLEI</sequence>
<dbReference type="GO" id="GO:0002189">
    <property type="term" value="C:ribose phosphate diphosphokinase complex"/>
    <property type="evidence" value="ECO:0007669"/>
    <property type="project" value="TreeGrafter"/>
</dbReference>
<dbReference type="InterPro" id="IPR005946">
    <property type="entry name" value="Rib-P_diPkinase"/>
</dbReference>
<dbReference type="InterPro" id="IPR029057">
    <property type="entry name" value="PRTase-like"/>
</dbReference>
<gene>
    <name evidence="13" type="ORF">IZO911_LOCUS19677</name>
</gene>
<dbReference type="Proteomes" id="UP000663860">
    <property type="component" value="Unassembled WGS sequence"/>
</dbReference>
<comment type="catalytic activity">
    <reaction evidence="10">
        <text>D-ribose 5-phosphate + ATP = 5-phospho-alpha-D-ribose 1-diphosphate + AMP + H(+)</text>
        <dbReference type="Rhea" id="RHEA:15609"/>
        <dbReference type="ChEBI" id="CHEBI:15378"/>
        <dbReference type="ChEBI" id="CHEBI:30616"/>
        <dbReference type="ChEBI" id="CHEBI:58017"/>
        <dbReference type="ChEBI" id="CHEBI:78346"/>
        <dbReference type="ChEBI" id="CHEBI:456215"/>
        <dbReference type="EC" id="2.7.6.1"/>
    </reaction>
</comment>
<dbReference type="GO" id="GO:0006164">
    <property type="term" value="P:purine nucleotide biosynthetic process"/>
    <property type="evidence" value="ECO:0007669"/>
    <property type="project" value="TreeGrafter"/>
</dbReference>
<evidence type="ECO:0000256" key="6">
    <source>
        <dbReference type="ARBA" id="ARBA00022741"/>
    </source>
</evidence>
<keyword evidence="8" id="KW-0067">ATP-binding</keyword>
<evidence type="ECO:0000256" key="8">
    <source>
        <dbReference type="ARBA" id="ARBA00022840"/>
    </source>
</evidence>
<proteinExistence type="inferred from homology"/>
<keyword evidence="7" id="KW-0418">Kinase</keyword>
<name>A0A814JJJ5_9BILA</name>
<dbReference type="GO" id="GO:0016301">
    <property type="term" value="F:kinase activity"/>
    <property type="evidence" value="ECO:0007669"/>
    <property type="project" value="UniProtKB-KW"/>
</dbReference>
<evidence type="ECO:0000256" key="11">
    <source>
        <dbReference type="SAM" id="MobiDB-lite"/>
    </source>
</evidence>
<evidence type="ECO:0000256" key="2">
    <source>
        <dbReference type="ARBA" id="ARBA00013247"/>
    </source>
</evidence>
<evidence type="ECO:0000256" key="7">
    <source>
        <dbReference type="ARBA" id="ARBA00022777"/>
    </source>
</evidence>
<dbReference type="SMART" id="SM01400">
    <property type="entry name" value="Pribosyltran_N"/>
    <property type="match status" value="1"/>
</dbReference>
<dbReference type="PANTHER" id="PTHR10210:SF57">
    <property type="entry name" value="RIBOSE-PHOSPHATE DIPHOSPHOKINASE"/>
    <property type="match status" value="1"/>
</dbReference>
<evidence type="ECO:0000256" key="5">
    <source>
        <dbReference type="ARBA" id="ARBA00022727"/>
    </source>
</evidence>
<evidence type="ECO:0000259" key="12">
    <source>
        <dbReference type="Pfam" id="PF13793"/>
    </source>
</evidence>
<evidence type="ECO:0000313" key="13">
    <source>
        <dbReference type="EMBL" id="CAF1038900.1"/>
    </source>
</evidence>
<dbReference type="FunFam" id="3.40.50.2020:FF:000007">
    <property type="entry name" value="Ribose-phosphate pyrophosphokinase"/>
    <property type="match status" value="1"/>
</dbReference>
<organism evidence="13 14">
    <name type="scientific">Adineta steineri</name>
    <dbReference type="NCBI Taxonomy" id="433720"/>
    <lineage>
        <taxon>Eukaryota</taxon>
        <taxon>Metazoa</taxon>
        <taxon>Spiralia</taxon>
        <taxon>Gnathifera</taxon>
        <taxon>Rotifera</taxon>
        <taxon>Eurotatoria</taxon>
        <taxon>Bdelloidea</taxon>
        <taxon>Adinetida</taxon>
        <taxon>Adinetidae</taxon>
        <taxon>Adineta</taxon>
    </lineage>
</organism>
<evidence type="ECO:0000256" key="10">
    <source>
        <dbReference type="ARBA" id="ARBA00049535"/>
    </source>
</evidence>
<dbReference type="Gene3D" id="3.40.50.2020">
    <property type="match status" value="1"/>
</dbReference>
<evidence type="ECO:0000256" key="4">
    <source>
        <dbReference type="ARBA" id="ARBA00022723"/>
    </source>
</evidence>
<comment type="caution">
    <text evidence="13">The sequence shown here is derived from an EMBL/GenBank/DDBJ whole genome shotgun (WGS) entry which is preliminary data.</text>
</comment>
<dbReference type="GO" id="GO:0005524">
    <property type="term" value="F:ATP binding"/>
    <property type="evidence" value="ECO:0007669"/>
    <property type="project" value="UniProtKB-KW"/>
</dbReference>
<dbReference type="EMBL" id="CAJNOE010000198">
    <property type="protein sequence ID" value="CAF1038900.1"/>
    <property type="molecule type" value="Genomic_DNA"/>
</dbReference>
<feature type="compositionally biased region" description="Polar residues" evidence="11">
    <location>
        <begin position="23"/>
        <end position="33"/>
    </location>
</feature>
<feature type="domain" description="Ribose-phosphate pyrophosphokinase N-terminal" evidence="12">
    <location>
        <begin position="50"/>
        <end position="161"/>
    </location>
</feature>
<keyword evidence="4" id="KW-0479">Metal-binding</keyword>
<dbReference type="InterPro" id="IPR029099">
    <property type="entry name" value="Pribosyltran_N"/>
</dbReference>
<evidence type="ECO:0000256" key="3">
    <source>
        <dbReference type="ARBA" id="ARBA00022679"/>
    </source>
</evidence>
<evidence type="ECO:0000313" key="14">
    <source>
        <dbReference type="Proteomes" id="UP000663860"/>
    </source>
</evidence>
<dbReference type="EC" id="2.7.6.1" evidence="2"/>
<feature type="compositionally biased region" description="Basic and acidic residues" evidence="11">
    <location>
        <begin position="1"/>
        <end position="22"/>
    </location>
</feature>
<dbReference type="PANTHER" id="PTHR10210">
    <property type="entry name" value="RIBOSE-PHOSPHATE DIPHOSPHOKINASE FAMILY MEMBER"/>
    <property type="match status" value="1"/>
</dbReference>
<keyword evidence="3" id="KW-0808">Transferase</keyword>
<reference evidence="13" key="1">
    <citation type="submission" date="2021-02" db="EMBL/GenBank/DDBJ databases">
        <authorList>
            <person name="Nowell W R."/>
        </authorList>
    </citation>
    <scope>NUCLEOTIDE SEQUENCE</scope>
</reference>
<dbReference type="SUPFAM" id="SSF53271">
    <property type="entry name" value="PRTase-like"/>
    <property type="match status" value="1"/>
</dbReference>
<dbReference type="GO" id="GO:0005737">
    <property type="term" value="C:cytoplasm"/>
    <property type="evidence" value="ECO:0007669"/>
    <property type="project" value="TreeGrafter"/>
</dbReference>
<dbReference type="AlphaFoldDB" id="A0A814JJJ5"/>
<evidence type="ECO:0000256" key="1">
    <source>
        <dbReference type="ARBA" id="ARBA00006478"/>
    </source>
</evidence>